<accession>A0A1G5QYI4</accession>
<dbReference type="GO" id="GO:0003678">
    <property type="term" value="F:DNA helicase activity"/>
    <property type="evidence" value="ECO:0007669"/>
    <property type="project" value="InterPro"/>
</dbReference>
<dbReference type="PROSITE" id="PS50104">
    <property type="entry name" value="TIR"/>
    <property type="match status" value="1"/>
</dbReference>
<dbReference type="Gene3D" id="3.40.50.10140">
    <property type="entry name" value="Toll/interleukin-1 receptor homology (TIR) domain"/>
    <property type="match status" value="1"/>
</dbReference>
<dbReference type="CDD" id="cd00984">
    <property type="entry name" value="DnaB_C"/>
    <property type="match status" value="1"/>
</dbReference>
<gene>
    <name evidence="3" type="ORF">SAMN03097708_03016</name>
</gene>
<organism evidence="3 4">
    <name type="scientific">Thiohalomonas denitrificans</name>
    <dbReference type="NCBI Taxonomy" id="415747"/>
    <lineage>
        <taxon>Bacteria</taxon>
        <taxon>Pseudomonadati</taxon>
        <taxon>Pseudomonadota</taxon>
        <taxon>Gammaproteobacteria</taxon>
        <taxon>Thiohalomonadales</taxon>
        <taxon>Thiohalomonadaceae</taxon>
        <taxon>Thiohalomonas</taxon>
    </lineage>
</organism>
<dbReference type="InterPro" id="IPR027417">
    <property type="entry name" value="P-loop_NTPase"/>
</dbReference>
<evidence type="ECO:0000313" key="4">
    <source>
        <dbReference type="Proteomes" id="UP000199648"/>
    </source>
</evidence>
<dbReference type="GO" id="GO:0007165">
    <property type="term" value="P:signal transduction"/>
    <property type="evidence" value="ECO:0007669"/>
    <property type="project" value="InterPro"/>
</dbReference>
<proteinExistence type="predicted"/>
<reference evidence="3 4" key="1">
    <citation type="submission" date="2016-10" db="EMBL/GenBank/DDBJ databases">
        <authorList>
            <person name="de Groot N.N."/>
        </authorList>
    </citation>
    <scope>NUCLEOTIDE SEQUENCE [LARGE SCALE GENOMIC DNA]</scope>
    <source>
        <strain evidence="3 4">HLD2</strain>
    </source>
</reference>
<dbReference type="Pfam" id="PF03796">
    <property type="entry name" value="DnaB_C"/>
    <property type="match status" value="1"/>
</dbReference>
<dbReference type="OrthoDB" id="9773982at2"/>
<sequence>MPGEEWETAIDEYLKTADIVLLLISPDFIASEYCYSRELKGAIERHESNQARVVPILVRPVDWSDAPFAKLQALPKDAKPVTSWTNEDEAWLDVAKGIRNVVQEIANLKQRSEYDFGLQSIRDLLIDEVDQLDAAFQCEDERTTRRGLPTGLKCLDERTDGLHPSELTVIASRPGMGKSDLALGIAAHTAIHENLPVAYFSLNISSARITRRLVASLANIRTFGLQRGALDDDDWPNLTSAVALLANAPLYIDEGPSLTLAQLKKNLAELKEIQGSGLVIIDGVQNLVLERRSDDEPPASITKSLKVLAKEFKVPIIVTSSLNRQVECRSNKRPVLGDLRVSGIEEDAETVIFVYRDEVYNEDTPDRGMAELIIAKNACGPVGTGLVAYYQQYSSFKDLGL</sequence>
<dbReference type="GO" id="GO:0005524">
    <property type="term" value="F:ATP binding"/>
    <property type="evidence" value="ECO:0007669"/>
    <property type="project" value="InterPro"/>
</dbReference>
<evidence type="ECO:0000259" key="2">
    <source>
        <dbReference type="PROSITE" id="PS51199"/>
    </source>
</evidence>
<dbReference type="PANTHER" id="PTHR30153:SF2">
    <property type="entry name" value="REPLICATIVE DNA HELICASE"/>
    <property type="match status" value="1"/>
</dbReference>
<dbReference type="Proteomes" id="UP000199648">
    <property type="component" value="Unassembled WGS sequence"/>
</dbReference>
<dbReference type="GO" id="GO:0006260">
    <property type="term" value="P:DNA replication"/>
    <property type="evidence" value="ECO:0007669"/>
    <property type="project" value="InterPro"/>
</dbReference>
<keyword evidence="3" id="KW-0067">ATP-binding</keyword>
<dbReference type="Pfam" id="PF13676">
    <property type="entry name" value="TIR_2"/>
    <property type="match status" value="1"/>
</dbReference>
<keyword evidence="3" id="KW-0547">Nucleotide-binding</keyword>
<protein>
    <submittedName>
        <fullName evidence="3">Replicative DNA helicase</fullName>
    </submittedName>
</protein>
<evidence type="ECO:0000259" key="1">
    <source>
        <dbReference type="PROSITE" id="PS50104"/>
    </source>
</evidence>
<feature type="domain" description="SF4 helicase" evidence="2">
    <location>
        <begin position="141"/>
        <end position="401"/>
    </location>
</feature>
<dbReference type="SUPFAM" id="SSF52540">
    <property type="entry name" value="P-loop containing nucleoside triphosphate hydrolases"/>
    <property type="match status" value="1"/>
</dbReference>
<dbReference type="InterPro" id="IPR007694">
    <property type="entry name" value="DNA_helicase_DnaB-like_C"/>
</dbReference>
<keyword evidence="4" id="KW-1185">Reference proteome</keyword>
<dbReference type="Gene3D" id="3.40.50.300">
    <property type="entry name" value="P-loop containing nucleotide triphosphate hydrolases"/>
    <property type="match status" value="1"/>
</dbReference>
<dbReference type="STRING" id="415747.SAMN03097708_03016"/>
<dbReference type="AlphaFoldDB" id="A0A1G5QYI4"/>
<dbReference type="GO" id="GO:0005829">
    <property type="term" value="C:cytosol"/>
    <property type="evidence" value="ECO:0007669"/>
    <property type="project" value="TreeGrafter"/>
</dbReference>
<dbReference type="PROSITE" id="PS51199">
    <property type="entry name" value="SF4_HELICASE"/>
    <property type="match status" value="1"/>
</dbReference>
<dbReference type="InterPro" id="IPR000157">
    <property type="entry name" value="TIR_dom"/>
</dbReference>
<dbReference type="PANTHER" id="PTHR30153">
    <property type="entry name" value="REPLICATIVE DNA HELICASE DNAB"/>
    <property type="match status" value="1"/>
</dbReference>
<evidence type="ECO:0000313" key="3">
    <source>
        <dbReference type="EMBL" id="SCZ66776.1"/>
    </source>
</evidence>
<name>A0A1G5QYI4_9GAMM</name>
<keyword evidence="3" id="KW-0347">Helicase</keyword>
<dbReference type="SUPFAM" id="SSF52200">
    <property type="entry name" value="Toll/Interleukin receptor TIR domain"/>
    <property type="match status" value="1"/>
</dbReference>
<dbReference type="EMBL" id="FMWD01000012">
    <property type="protein sequence ID" value="SCZ66776.1"/>
    <property type="molecule type" value="Genomic_DNA"/>
</dbReference>
<keyword evidence="3" id="KW-0378">Hydrolase</keyword>
<feature type="domain" description="TIR" evidence="1">
    <location>
        <begin position="1"/>
        <end position="102"/>
    </location>
</feature>
<dbReference type="InterPro" id="IPR035897">
    <property type="entry name" value="Toll_tir_struct_dom_sf"/>
</dbReference>